<reference evidence="2 3" key="1">
    <citation type="submission" date="2020-08" db="EMBL/GenBank/DDBJ databases">
        <title>Genomic Encyclopedia of Type Strains, Phase III (KMG-III): the genomes of soil and plant-associated and newly described type strains.</title>
        <authorList>
            <person name="Whitman W."/>
        </authorList>
    </citation>
    <scope>NUCLEOTIDE SEQUENCE [LARGE SCALE GENOMIC DNA]</scope>
    <source>
        <strain evidence="2 3">CECT 8640</strain>
    </source>
</reference>
<dbReference type="Gene3D" id="3.40.50.410">
    <property type="entry name" value="von Willebrand factor, type A domain"/>
    <property type="match status" value="1"/>
</dbReference>
<name>A0A841C891_9PSEU</name>
<dbReference type="EMBL" id="JACHJN010000001">
    <property type="protein sequence ID" value="MBB5953619.1"/>
    <property type="molecule type" value="Genomic_DNA"/>
</dbReference>
<proteinExistence type="predicted"/>
<comment type="caution">
    <text evidence="2">The sequence shown here is derived from an EMBL/GenBank/DDBJ whole genome shotgun (WGS) entry which is preliminary data.</text>
</comment>
<dbReference type="InterPro" id="IPR050458">
    <property type="entry name" value="LolB"/>
</dbReference>
<evidence type="ECO:0000256" key="1">
    <source>
        <dbReference type="SAM" id="MobiDB-lite"/>
    </source>
</evidence>
<evidence type="ECO:0000313" key="2">
    <source>
        <dbReference type="EMBL" id="MBB5953619.1"/>
    </source>
</evidence>
<dbReference type="Pfam" id="PF05762">
    <property type="entry name" value="VWA_CoxE"/>
    <property type="match status" value="1"/>
</dbReference>
<sequence length="1175" mass="123102">MPEPDTADDLRPLGHPVDADLVVADRLAGHREPFLIGVRHHSPALAAVVPDLLAAADPEVLLVELPEELGGWLPHLAAPDLTAPVALSGARRDGGGPAFYPFADFSPELAAIRWAYRNGVEVRPCDLPLAARGGGYEPSRDSSSPLADALREAITGRDGEDLWDRLVEATAPGQTAEAVRRAALLVGWALRRDAETGSGVDPFDLRREEWMRHAVADVGDRRCAAVIGSFHASALLEGPTAPVDRPAGSDVVTSLVPYGFALLDERSGYPAGIRDPEWQQAVLEAAGDPSAVEAAAASVIVRICARVRELGHPAGPGEAREALRLAVDLARLRGLPAPGRGEVVEAVQTVLTHAEPLGRGRIVARAAGDVLVGRRTGVLAPGTPRSGLAPAVESLLAELRLPGPGSREPAALRLDPLRSELDARRELTLRRLAVLGVSYGEETATTGVGGGDALTTRWTVTWTPATAATLPVAGLWGATLPLAAHGRLRARRAEREREGGHTPADVLADLADAAACGLPELVGDLLADAGTVLPSAGTLRDLLSGLDLLDRLRAGHVPGTGPDVLDGHPLLARELETAAVAQLSGLAGSEDPADAQALVELGQRHDAHGTGVRLAATLRELADNGAPLIAGAAGAARVLLGLAPPGELGERVASWIDTATTPDRRTVLRRGLTGVLAAATPLLETTEALAPLLDRVERLTDRDFLDRLPALRGAFTSVGPAARARVLAVIEQRTGDRVDVVGAPDPELLAVWLAAEHTALDALRTHGLTRPLLSTVDSAQRGDTRKDSPPRTEDHVQPSPDATVDDAGALAAPVRWRLVLGARGERPAGGARYAAALDELYGRDRGEGAAAGDTGGLGADLSSPFPDVREWSDELRALFGEHVREEVLAAAAEGGRLEAALEIDPGTVRPSVELLRNVLSLAGGLSEQALAKLRPLVHRLVRELTAQLASRIRPALTGIQLPVPTRRPGGRLDLPRTLRANLATARRAADGRVVVVPERPVFRTRGRRATDWRLVLVVDVSGSMEASTVWSALTASVFAGVPSLSTHFLAFSTEVVDLTERVADPLSLLLEVRVGGGTHIAGALRHARTLVTVPERTMVVLVSDFEEGGPVASLVGQVRELVTAGVTVLGCASLDDRGTARYSTSVASALVAAGMPVAALSPPELARWVGEKVRG</sequence>
<dbReference type="InterPro" id="IPR008912">
    <property type="entry name" value="Uncharacterised_CoxE"/>
</dbReference>
<dbReference type="AlphaFoldDB" id="A0A841C891"/>
<feature type="region of interest" description="Disordered" evidence="1">
    <location>
        <begin position="774"/>
        <end position="807"/>
    </location>
</feature>
<dbReference type="InterPro" id="IPR043737">
    <property type="entry name" value="DUF5682"/>
</dbReference>
<keyword evidence="3" id="KW-1185">Reference proteome</keyword>
<gene>
    <name evidence="2" type="ORF">FHS29_000189</name>
</gene>
<dbReference type="Pfam" id="PF18934">
    <property type="entry name" value="DUF5682"/>
    <property type="match status" value="1"/>
</dbReference>
<dbReference type="PANTHER" id="PTHR30634:SF7">
    <property type="entry name" value="VWA DOMAIN-CONTAINING PROTEIN"/>
    <property type="match status" value="1"/>
</dbReference>
<dbReference type="PANTHER" id="PTHR30634">
    <property type="entry name" value="OUTER MEMBRANE LOLAB LIPOPROTEIN INSERTION APPARATUS"/>
    <property type="match status" value="1"/>
</dbReference>
<accession>A0A841C891</accession>
<protein>
    <recommendedName>
        <fullName evidence="4">VWA domain containing CoxE-like protein</fullName>
    </recommendedName>
</protein>
<dbReference type="InterPro" id="IPR036465">
    <property type="entry name" value="vWFA_dom_sf"/>
</dbReference>
<dbReference type="Proteomes" id="UP000547510">
    <property type="component" value="Unassembled WGS sequence"/>
</dbReference>
<evidence type="ECO:0000313" key="3">
    <source>
        <dbReference type="Proteomes" id="UP000547510"/>
    </source>
</evidence>
<dbReference type="RefSeq" id="WP_184687309.1">
    <property type="nucleotide sequence ID" value="NZ_JACHJN010000001.1"/>
</dbReference>
<feature type="compositionally biased region" description="Basic and acidic residues" evidence="1">
    <location>
        <begin position="780"/>
        <end position="796"/>
    </location>
</feature>
<evidence type="ECO:0008006" key="4">
    <source>
        <dbReference type="Google" id="ProtNLM"/>
    </source>
</evidence>
<organism evidence="2 3">
    <name type="scientific">Saccharothrix tamanrassetensis</name>
    <dbReference type="NCBI Taxonomy" id="1051531"/>
    <lineage>
        <taxon>Bacteria</taxon>
        <taxon>Bacillati</taxon>
        <taxon>Actinomycetota</taxon>
        <taxon>Actinomycetes</taxon>
        <taxon>Pseudonocardiales</taxon>
        <taxon>Pseudonocardiaceae</taxon>
        <taxon>Saccharothrix</taxon>
    </lineage>
</organism>
<dbReference type="SUPFAM" id="SSF53300">
    <property type="entry name" value="vWA-like"/>
    <property type="match status" value="1"/>
</dbReference>